<evidence type="ECO:0000256" key="1">
    <source>
        <dbReference type="ARBA" id="ARBA00010875"/>
    </source>
</evidence>
<reference evidence="10" key="2">
    <citation type="journal article" date="2021" name="PeerJ">
        <title>Extensive microbial diversity within the chicken gut microbiome revealed by metagenomics and culture.</title>
        <authorList>
            <person name="Gilroy R."/>
            <person name="Ravi A."/>
            <person name="Getino M."/>
            <person name="Pursley I."/>
            <person name="Horton D.L."/>
            <person name="Alikhan N.F."/>
            <person name="Baker D."/>
            <person name="Gharbi K."/>
            <person name="Hall N."/>
            <person name="Watson M."/>
            <person name="Adriaenssens E.M."/>
            <person name="Foster-Nyarko E."/>
            <person name="Jarju S."/>
            <person name="Secka A."/>
            <person name="Antonio M."/>
            <person name="Oren A."/>
            <person name="Chaudhuri R.R."/>
            <person name="La Ragione R."/>
            <person name="Hildebrand F."/>
            <person name="Pallen M.J."/>
        </authorList>
    </citation>
    <scope>NUCLEOTIDE SEQUENCE</scope>
    <source>
        <strain evidence="10">ChiGjej1B1-24693</strain>
    </source>
</reference>
<dbReference type="NCBIfam" id="TIGR00043">
    <property type="entry name" value="rRNA maturation RNase YbeY"/>
    <property type="match status" value="1"/>
</dbReference>
<evidence type="ECO:0000256" key="6">
    <source>
        <dbReference type="ARBA" id="ARBA00022759"/>
    </source>
</evidence>
<feature type="binding site" evidence="9">
    <location>
        <position position="116"/>
    </location>
    <ligand>
        <name>Zn(2+)</name>
        <dbReference type="ChEBI" id="CHEBI:29105"/>
        <note>catalytic</note>
    </ligand>
</feature>
<dbReference type="GO" id="GO:0004521">
    <property type="term" value="F:RNA endonuclease activity"/>
    <property type="evidence" value="ECO:0007669"/>
    <property type="project" value="UniProtKB-UniRule"/>
</dbReference>
<sequence>MTIDINNESGESADTAGLVSLARFVLDELRIHPLSELSIVLVDAQTMTSYHEKFMGEPGPTDVLSFPMDELRAPSDGEEAPEGLLGDVVLCPTVTAAQAEEHGRTPDQEAEYLLVHGILHLLGHDHAEPEEKAEMFGLHHRLMDAWQQERDNRGGRAPQ</sequence>
<evidence type="ECO:0000256" key="8">
    <source>
        <dbReference type="ARBA" id="ARBA00022833"/>
    </source>
</evidence>
<protein>
    <recommendedName>
        <fullName evidence="9">Endoribonuclease YbeY</fullName>
        <ecNumber evidence="9">3.1.-.-</ecNumber>
    </recommendedName>
</protein>
<dbReference type="PANTHER" id="PTHR46986:SF1">
    <property type="entry name" value="ENDORIBONUCLEASE YBEY, CHLOROPLASTIC"/>
    <property type="match status" value="1"/>
</dbReference>
<dbReference type="PANTHER" id="PTHR46986">
    <property type="entry name" value="ENDORIBONUCLEASE YBEY, CHLOROPLASTIC"/>
    <property type="match status" value="1"/>
</dbReference>
<keyword evidence="8 9" id="KW-0862">Zinc</keyword>
<gene>
    <name evidence="9 10" type="primary">ybeY</name>
    <name evidence="10" type="ORF">IAA98_04820</name>
</gene>
<proteinExistence type="inferred from homology"/>
<comment type="function">
    <text evidence="9">Single strand-specific metallo-endoribonuclease involved in late-stage 70S ribosome quality control and in maturation of the 3' terminus of the 16S rRNA.</text>
</comment>
<dbReference type="GO" id="GO:0008270">
    <property type="term" value="F:zinc ion binding"/>
    <property type="evidence" value="ECO:0007669"/>
    <property type="project" value="UniProtKB-UniRule"/>
</dbReference>
<comment type="caution">
    <text evidence="10">The sequence shown here is derived from an EMBL/GenBank/DDBJ whole genome shotgun (WGS) entry which is preliminary data.</text>
</comment>
<evidence type="ECO:0000256" key="2">
    <source>
        <dbReference type="ARBA" id="ARBA00022517"/>
    </source>
</evidence>
<dbReference type="InterPro" id="IPR002036">
    <property type="entry name" value="YbeY"/>
</dbReference>
<dbReference type="Pfam" id="PF02130">
    <property type="entry name" value="YbeY"/>
    <property type="match status" value="1"/>
</dbReference>
<dbReference type="InterPro" id="IPR020549">
    <property type="entry name" value="YbeY_CS"/>
</dbReference>
<keyword evidence="7 9" id="KW-0378">Hydrolase</keyword>
<keyword evidence="9" id="KW-0963">Cytoplasm</keyword>
<keyword evidence="5 9" id="KW-0479">Metal-binding</keyword>
<comment type="similarity">
    <text evidence="1 9">Belongs to the endoribonuclease YbeY family.</text>
</comment>
<comment type="subcellular location">
    <subcellularLocation>
        <location evidence="9">Cytoplasm</location>
    </subcellularLocation>
</comment>
<keyword evidence="2 9" id="KW-0690">Ribosome biogenesis</keyword>
<keyword evidence="4 9" id="KW-0540">Nuclease</keyword>
<evidence type="ECO:0000313" key="11">
    <source>
        <dbReference type="Proteomes" id="UP000886842"/>
    </source>
</evidence>
<dbReference type="AlphaFoldDB" id="A0A9D1GX74"/>
<comment type="cofactor">
    <cofactor evidence="9">
        <name>Zn(2+)</name>
        <dbReference type="ChEBI" id="CHEBI:29105"/>
    </cofactor>
    <text evidence="9">Binds 1 zinc ion.</text>
</comment>
<keyword evidence="3 9" id="KW-0698">rRNA processing</keyword>
<evidence type="ECO:0000256" key="4">
    <source>
        <dbReference type="ARBA" id="ARBA00022722"/>
    </source>
</evidence>
<dbReference type="PROSITE" id="PS01306">
    <property type="entry name" value="UPF0054"/>
    <property type="match status" value="1"/>
</dbReference>
<accession>A0A9D1GX74</accession>
<dbReference type="InterPro" id="IPR023091">
    <property type="entry name" value="MetalPrtase_cat_dom_sf_prd"/>
</dbReference>
<evidence type="ECO:0000256" key="5">
    <source>
        <dbReference type="ARBA" id="ARBA00022723"/>
    </source>
</evidence>
<name>A0A9D1GX74_9ACTN</name>
<dbReference type="EC" id="3.1.-.-" evidence="9"/>
<feature type="binding site" evidence="9">
    <location>
        <position position="126"/>
    </location>
    <ligand>
        <name>Zn(2+)</name>
        <dbReference type="ChEBI" id="CHEBI:29105"/>
        <note>catalytic</note>
    </ligand>
</feature>
<reference evidence="10" key="1">
    <citation type="submission" date="2020-10" db="EMBL/GenBank/DDBJ databases">
        <authorList>
            <person name="Gilroy R."/>
        </authorList>
    </citation>
    <scope>NUCLEOTIDE SEQUENCE</scope>
    <source>
        <strain evidence="10">ChiGjej1B1-24693</strain>
    </source>
</reference>
<dbReference type="Proteomes" id="UP000886842">
    <property type="component" value="Unassembled WGS sequence"/>
</dbReference>
<evidence type="ECO:0000313" key="10">
    <source>
        <dbReference type="EMBL" id="HIT74887.1"/>
    </source>
</evidence>
<dbReference type="GO" id="GO:0006364">
    <property type="term" value="P:rRNA processing"/>
    <property type="evidence" value="ECO:0007669"/>
    <property type="project" value="UniProtKB-UniRule"/>
</dbReference>
<feature type="binding site" evidence="9">
    <location>
        <position position="120"/>
    </location>
    <ligand>
        <name>Zn(2+)</name>
        <dbReference type="ChEBI" id="CHEBI:29105"/>
        <note>catalytic</note>
    </ligand>
</feature>
<dbReference type="SUPFAM" id="SSF55486">
    <property type="entry name" value="Metalloproteases ('zincins'), catalytic domain"/>
    <property type="match status" value="1"/>
</dbReference>
<dbReference type="EMBL" id="DVLP01000146">
    <property type="protein sequence ID" value="HIT74887.1"/>
    <property type="molecule type" value="Genomic_DNA"/>
</dbReference>
<dbReference type="HAMAP" id="MF_00009">
    <property type="entry name" value="Endoribonucl_YbeY"/>
    <property type="match status" value="1"/>
</dbReference>
<evidence type="ECO:0000256" key="7">
    <source>
        <dbReference type="ARBA" id="ARBA00022801"/>
    </source>
</evidence>
<keyword evidence="6 9" id="KW-0255">Endonuclease</keyword>
<dbReference type="GO" id="GO:0004222">
    <property type="term" value="F:metalloendopeptidase activity"/>
    <property type="evidence" value="ECO:0007669"/>
    <property type="project" value="InterPro"/>
</dbReference>
<evidence type="ECO:0000256" key="3">
    <source>
        <dbReference type="ARBA" id="ARBA00022552"/>
    </source>
</evidence>
<evidence type="ECO:0000256" key="9">
    <source>
        <dbReference type="HAMAP-Rule" id="MF_00009"/>
    </source>
</evidence>
<dbReference type="GO" id="GO:0005737">
    <property type="term" value="C:cytoplasm"/>
    <property type="evidence" value="ECO:0007669"/>
    <property type="project" value="UniProtKB-SubCell"/>
</dbReference>
<organism evidence="10 11">
    <name type="scientific">Candidatus Avipropionibacterium avicola</name>
    <dbReference type="NCBI Taxonomy" id="2840701"/>
    <lineage>
        <taxon>Bacteria</taxon>
        <taxon>Bacillati</taxon>
        <taxon>Actinomycetota</taxon>
        <taxon>Actinomycetes</taxon>
        <taxon>Propionibacteriales</taxon>
        <taxon>Propionibacteriaceae</taxon>
        <taxon>Propionibacteriaceae incertae sedis</taxon>
        <taxon>Candidatus Avipropionibacterium</taxon>
    </lineage>
</organism>
<dbReference type="Gene3D" id="3.40.390.30">
    <property type="entry name" value="Metalloproteases ('zincins'), catalytic domain"/>
    <property type="match status" value="1"/>
</dbReference>